<dbReference type="PANTHER" id="PTHR32387:SF11">
    <property type="entry name" value="PROTEIN NO VEIN C-TERMINAL DOMAIN-CONTAINING PROTEIN"/>
    <property type="match status" value="1"/>
</dbReference>
<name>A0AAW0KLD8_QUESU</name>
<organism evidence="1 2">
    <name type="scientific">Quercus suber</name>
    <name type="common">Cork oak</name>
    <dbReference type="NCBI Taxonomy" id="58331"/>
    <lineage>
        <taxon>Eukaryota</taxon>
        <taxon>Viridiplantae</taxon>
        <taxon>Streptophyta</taxon>
        <taxon>Embryophyta</taxon>
        <taxon>Tracheophyta</taxon>
        <taxon>Spermatophyta</taxon>
        <taxon>Magnoliopsida</taxon>
        <taxon>eudicotyledons</taxon>
        <taxon>Gunneridae</taxon>
        <taxon>Pentapetalae</taxon>
        <taxon>rosids</taxon>
        <taxon>fabids</taxon>
        <taxon>Fagales</taxon>
        <taxon>Fagaceae</taxon>
        <taxon>Quercus</taxon>
    </lineage>
</organism>
<keyword evidence="2" id="KW-1185">Reference proteome</keyword>
<sequence length="637" mass="71995">MLGDIPHPDCANGYIVPEWVSTKPSYSNILAIYGSGKALPNIVIILPIKPEKVEAVKKQLSEIHPEVLLFLNKIKRLSIRERSSETCIADSISAVSISNETNLVSLKTQGVDCHVVYLSGKFLLHNSVDCREYDDAWDFLRVPPAGFNSPSQCFLCDGTEISIPLEMGKTLKVLSAIDEEYYMNRIRSFRDELIFIGMQIGSEVIVLCRKLEDQPWMKTSSGFKCPSEPLLPGLNWDHLLNIVHLPVADKEYYGRRIGSYRAELETIGVVVDINGACTMLSFALKSTLSSSSLTCANVFSLLSCINYMSKTMQSQLLNKISCLSGEKWLKTCHGYKSAPESILFNPKWGTVFKVVDLPFVDEAFYGLRIHSYKCELNMLGVVTNFSEGVHIVARRFKLPKEPASLAPEDHLFDARLDALNKYHEKEFLSFLSRAFGVWEFPSPYDYLDIWNSWEATRQVTAELSSFLEQISENWENWDSDTRSILKRQFTMLPQANTSGAVQFVMKEELFITDDFQLKQAFTEASEKPLFAWLPPMRSSSQAKLLEICASLGVRKISEAVQLDLHCTMSANKKIEKTDIPIGKALIKLVLAHANMPMEEKQQTAKSLLELSVYGTEEISVQYALQLLLQKRRLEVEI</sequence>
<dbReference type="InterPro" id="IPR052957">
    <property type="entry name" value="Auxin_embryo_med"/>
</dbReference>
<evidence type="ECO:0000313" key="1">
    <source>
        <dbReference type="EMBL" id="KAK7840290.1"/>
    </source>
</evidence>
<dbReference type="Proteomes" id="UP000237347">
    <property type="component" value="Unassembled WGS sequence"/>
</dbReference>
<proteinExistence type="predicted"/>
<protein>
    <submittedName>
        <fullName evidence="1">Uncharacterized protein</fullName>
    </submittedName>
</protein>
<reference evidence="1 2" key="1">
    <citation type="journal article" date="2018" name="Sci. Data">
        <title>The draft genome sequence of cork oak.</title>
        <authorList>
            <person name="Ramos A.M."/>
            <person name="Usie A."/>
            <person name="Barbosa P."/>
            <person name="Barros P.M."/>
            <person name="Capote T."/>
            <person name="Chaves I."/>
            <person name="Simoes F."/>
            <person name="Abreu I."/>
            <person name="Carrasquinho I."/>
            <person name="Faro C."/>
            <person name="Guimaraes J.B."/>
            <person name="Mendonca D."/>
            <person name="Nobrega F."/>
            <person name="Rodrigues L."/>
            <person name="Saibo N.J.M."/>
            <person name="Varela M.C."/>
            <person name="Egas C."/>
            <person name="Matos J."/>
            <person name="Miguel C.M."/>
            <person name="Oliveira M.M."/>
            <person name="Ricardo C.P."/>
            <person name="Goncalves S."/>
        </authorList>
    </citation>
    <scope>NUCLEOTIDE SEQUENCE [LARGE SCALE GENOMIC DNA]</scope>
    <source>
        <strain evidence="2">cv. HL8</strain>
    </source>
</reference>
<evidence type="ECO:0000313" key="2">
    <source>
        <dbReference type="Proteomes" id="UP000237347"/>
    </source>
</evidence>
<dbReference type="PANTHER" id="PTHR32387">
    <property type="entry name" value="WU:FJ29H11"/>
    <property type="match status" value="1"/>
</dbReference>
<comment type="caution">
    <text evidence="1">The sequence shown here is derived from an EMBL/GenBank/DDBJ whole genome shotgun (WGS) entry which is preliminary data.</text>
</comment>
<dbReference type="AlphaFoldDB" id="A0AAW0KLD8"/>
<accession>A0AAW0KLD8</accession>
<gene>
    <name evidence="1" type="ORF">CFP56_016889</name>
</gene>
<dbReference type="EMBL" id="PKMF04000265">
    <property type="protein sequence ID" value="KAK7840290.1"/>
    <property type="molecule type" value="Genomic_DNA"/>
</dbReference>